<evidence type="ECO:0000256" key="4">
    <source>
        <dbReference type="ARBA" id="ARBA00023163"/>
    </source>
</evidence>
<dbReference type="InterPro" id="IPR036390">
    <property type="entry name" value="WH_DNA-bd_sf"/>
</dbReference>
<dbReference type="RefSeq" id="WP_249293711.1">
    <property type="nucleotide sequence ID" value="NZ_JACRSV010000001.1"/>
</dbReference>
<comment type="caution">
    <text evidence="5">The sequence shown here is derived from an EMBL/GenBank/DDBJ whole genome shotgun (WGS) entry which is preliminary data.</text>
</comment>
<sequence>MPRETKQELYEEHLPDAELDVMGVLWRSDEPLKTADIHKALEKEKNWSISTVHALLARLTERGFVELQKKGRLKYYSALVKKENYQKKETKNFLQKIYANSAKSLVATLVEEQAITSEEWLELCAMFEEE</sequence>
<dbReference type="Gene3D" id="1.10.10.10">
    <property type="entry name" value="Winged helix-like DNA-binding domain superfamily/Winged helix DNA-binding domain"/>
    <property type="match status" value="1"/>
</dbReference>
<comment type="similarity">
    <text evidence="1">Belongs to the BlaI transcriptional regulatory family.</text>
</comment>
<dbReference type="EMBL" id="JACRSV010000001">
    <property type="protein sequence ID" value="MBC8558819.1"/>
    <property type="molecule type" value="Genomic_DNA"/>
</dbReference>
<name>A0A926E2C9_9FIRM</name>
<organism evidence="5 6">
    <name type="scientific">Fumia xinanensis</name>
    <dbReference type="NCBI Taxonomy" id="2763659"/>
    <lineage>
        <taxon>Bacteria</taxon>
        <taxon>Bacillati</taxon>
        <taxon>Bacillota</taxon>
        <taxon>Clostridia</taxon>
        <taxon>Eubacteriales</taxon>
        <taxon>Oscillospiraceae</taxon>
        <taxon>Fumia</taxon>
    </lineage>
</organism>
<dbReference type="InterPro" id="IPR036388">
    <property type="entry name" value="WH-like_DNA-bd_sf"/>
</dbReference>
<evidence type="ECO:0000313" key="5">
    <source>
        <dbReference type="EMBL" id="MBC8558819.1"/>
    </source>
</evidence>
<dbReference type="AlphaFoldDB" id="A0A926E2C9"/>
<keyword evidence="3" id="KW-0238">DNA-binding</keyword>
<dbReference type="Proteomes" id="UP000610760">
    <property type="component" value="Unassembled WGS sequence"/>
</dbReference>
<dbReference type="Pfam" id="PF03965">
    <property type="entry name" value="Penicillinase_R"/>
    <property type="match status" value="1"/>
</dbReference>
<dbReference type="SUPFAM" id="SSF46785">
    <property type="entry name" value="Winged helix' DNA-binding domain"/>
    <property type="match status" value="1"/>
</dbReference>
<reference evidence="5" key="1">
    <citation type="submission" date="2020-08" db="EMBL/GenBank/DDBJ databases">
        <title>Genome public.</title>
        <authorList>
            <person name="Liu C."/>
            <person name="Sun Q."/>
        </authorList>
    </citation>
    <scope>NUCLEOTIDE SEQUENCE</scope>
    <source>
        <strain evidence="5">NSJ-33</strain>
    </source>
</reference>
<dbReference type="InterPro" id="IPR005650">
    <property type="entry name" value="BlaI_family"/>
</dbReference>
<gene>
    <name evidence="5" type="ORF">H8710_01920</name>
</gene>
<accession>A0A926E2C9</accession>
<dbReference type="GO" id="GO:0003677">
    <property type="term" value="F:DNA binding"/>
    <property type="evidence" value="ECO:0007669"/>
    <property type="project" value="UniProtKB-KW"/>
</dbReference>
<evidence type="ECO:0000256" key="2">
    <source>
        <dbReference type="ARBA" id="ARBA00023015"/>
    </source>
</evidence>
<evidence type="ECO:0000256" key="3">
    <source>
        <dbReference type="ARBA" id="ARBA00023125"/>
    </source>
</evidence>
<proteinExistence type="inferred from homology"/>
<keyword evidence="4" id="KW-0804">Transcription</keyword>
<protein>
    <submittedName>
        <fullName evidence="5">BlaI/MecI/CopY family transcriptional regulator</fullName>
    </submittedName>
</protein>
<keyword evidence="6" id="KW-1185">Reference proteome</keyword>
<keyword evidence="2" id="KW-0805">Transcription regulation</keyword>
<evidence type="ECO:0000256" key="1">
    <source>
        <dbReference type="ARBA" id="ARBA00011046"/>
    </source>
</evidence>
<dbReference type="PIRSF" id="PIRSF019455">
    <property type="entry name" value="CopR_AtkY"/>
    <property type="match status" value="1"/>
</dbReference>
<evidence type="ECO:0000313" key="6">
    <source>
        <dbReference type="Proteomes" id="UP000610760"/>
    </source>
</evidence>
<dbReference type="Gene3D" id="1.10.4040.10">
    <property type="entry name" value="Penicillinase repressor domain"/>
    <property type="match status" value="1"/>
</dbReference>
<dbReference type="GO" id="GO:0045892">
    <property type="term" value="P:negative regulation of DNA-templated transcription"/>
    <property type="evidence" value="ECO:0007669"/>
    <property type="project" value="InterPro"/>
</dbReference>